<gene>
    <name evidence="4" type="ORF">H3H37_18240</name>
</gene>
<evidence type="ECO:0000256" key="2">
    <source>
        <dbReference type="ARBA" id="ARBA00034247"/>
    </source>
</evidence>
<dbReference type="InterPro" id="IPR043128">
    <property type="entry name" value="Rev_trsase/Diguanyl_cyclase"/>
</dbReference>
<dbReference type="FunFam" id="3.30.70.270:FF:000001">
    <property type="entry name" value="Diguanylate cyclase domain protein"/>
    <property type="match status" value="1"/>
</dbReference>
<feature type="domain" description="GGDEF" evidence="3">
    <location>
        <begin position="216"/>
        <end position="347"/>
    </location>
</feature>
<dbReference type="GO" id="GO:0043709">
    <property type="term" value="P:cell adhesion involved in single-species biofilm formation"/>
    <property type="evidence" value="ECO:0007669"/>
    <property type="project" value="TreeGrafter"/>
</dbReference>
<dbReference type="PROSITE" id="PS50887">
    <property type="entry name" value="GGDEF"/>
    <property type="match status" value="1"/>
</dbReference>
<dbReference type="GO" id="GO:1902201">
    <property type="term" value="P:negative regulation of bacterial-type flagellum-dependent cell motility"/>
    <property type="evidence" value="ECO:0007669"/>
    <property type="project" value="TreeGrafter"/>
</dbReference>
<organism evidence="4 5">
    <name type="scientific">Rugamonas brunnea</name>
    <dbReference type="NCBI Taxonomy" id="2758569"/>
    <lineage>
        <taxon>Bacteria</taxon>
        <taxon>Pseudomonadati</taxon>
        <taxon>Pseudomonadota</taxon>
        <taxon>Betaproteobacteria</taxon>
        <taxon>Burkholderiales</taxon>
        <taxon>Oxalobacteraceae</taxon>
        <taxon>Telluria group</taxon>
        <taxon>Rugamonas</taxon>
    </lineage>
</organism>
<comment type="catalytic activity">
    <reaction evidence="2">
        <text>2 GTP = 3',3'-c-di-GMP + 2 diphosphate</text>
        <dbReference type="Rhea" id="RHEA:24898"/>
        <dbReference type="ChEBI" id="CHEBI:33019"/>
        <dbReference type="ChEBI" id="CHEBI:37565"/>
        <dbReference type="ChEBI" id="CHEBI:58805"/>
        <dbReference type="EC" id="2.7.7.65"/>
    </reaction>
</comment>
<dbReference type="InterPro" id="IPR029787">
    <property type="entry name" value="Nucleotide_cyclase"/>
</dbReference>
<dbReference type="RefSeq" id="WP_182165094.1">
    <property type="nucleotide sequence ID" value="NZ_JACEZT010000012.1"/>
</dbReference>
<comment type="caution">
    <text evidence="4">The sequence shown here is derived from an EMBL/GenBank/DDBJ whole genome shotgun (WGS) entry which is preliminary data.</text>
</comment>
<evidence type="ECO:0000259" key="3">
    <source>
        <dbReference type="PROSITE" id="PS50887"/>
    </source>
</evidence>
<protein>
    <recommendedName>
        <fullName evidence="1">diguanylate cyclase</fullName>
        <ecNumber evidence="1">2.7.7.65</ecNumber>
    </recommendedName>
</protein>
<dbReference type="AlphaFoldDB" id="A0A7W2EUU2"/>
<reference evidence="4 5" key="1">
    <citation type="submission" date="2020-07" db="EMBL/GenBank/DDBJ databases">
        <title>Novel species isolated from subtropical streams in China.</title>
        <authorList>
            <person name="Lu H."/>
        </authorList>
    </citation>
    <scope>NUCLEOTIDE SEQUENCE [LARGE SCALE GENOMIC DNA]</scope>
    <source>
        <strain evidence="4 5">LX20W</strain>
    </source>
</reference>
<dbReference type="EC" id="2.7.7.65" evidence="1"/>
<dbReference type="SMART" id="SM00267">
    <property type="entry name" value="GGDEF"/>
    <property type="match status" value="1"/>
</dbReference>
<evidence type="ECO:0000256" key="1">
    <source>
        <dbReference type="ARBA" id="ARBA00012528"/>
    </source>
</evidence>
<name>A0A7W2EUU2_9BURK</name>
<dbReference type="PANTHER" id="PTHR45138">
    <property type="entry name" value="REGULATORY COMPONENTS OF SENSORY TRANSDUCTION SYSTEM"/>
    <property type="match status" value="1"/>
</dbReference>
<dbReference type="InterPro" id="IPR050469">
    <property type="entry name" value="Diguanylate_Cyclase"/>
</dbReference>
<evidence type="ECO:0000313" key="5">
    <source>
        <dbReference type="Proteomes" id="UP000534388"/>
    </source>
</evidence>
<dbReference type="Gene3D" id="3.30.450.40">
    <property type="match status" value="1"/>
</dbReference>
<dbReference type="SUPFAM" id="SSF55781">
    <property type="entry name" value="GAF domain-like"/>
    <property type="match status" value="1"/>
</dbReference>
<dbReference type="Gene3D" id="3.30.70.270">
    <property type="match status" value="1"/>
</dbReference>
<proteinExistence type="predicted"/>
<dbReference type="InterPro" id="IPR000160">
    <property type="entry name" value="GGDEF_dom"/>
</dbReference>
<dbReference type="PANTHER" id="PTHR45138:SF9">
    <property type="entry name" value="DIGUANYLATE CYCLASE DGCM-RELATED"/>
    <property type="match status" value="1"/>
</dbReference>
<dbReference type="GO" id="GO:0052621">
    <property type="term" value="F:diguanylate cyclase activity"/>
    <property type="evidence" value="ECO:0007669"/>
    <property type="project" value="UniProtKB-EC"/>
</dbReference>
<dbReference type="Proteomes" id="UP000534388">
    <property type="component" value="Unassembled WGS sequence"/>
</dbReference>
<dbReference type="GO" id="GO:0005886">
    <property type="term" value="C:plasma membrane"/>
    <property type="evidence" value="ECO:0007669"/>
    <property type="project" value="TreeGrafter"/>
</dbReference>
<keyword evidence="5" id="KW-1185">Reference proteome</keyword>
<accession>A0A7W2EUU2</accession>
<evidence type="ECO:0000313" key="4">
    <source>
        <dbReference type="EMBL" id="MBA5639002.1"/>
    </source>
</evidence>
<dbReference type="NCBIfam" id="TIGR00254">
    <property type="entry name" value="GGDEF"/>
    <property type="match status" value="1"/>
</dbReference>
<dbReference type="EMBL" id="JACEZT010000012">
    <property type="protein sequence ID" value="MBA5639002.1"/>
    <property type="molecule type" value="Genomic_DNA"/>
</dbReference>
<dbReference type="InterPro" id="IPR029016">
    <property type="entry name" value="GAF-like_dom_sf"/>
</dbReference>
<dbReference type="Pfam" id="PF00990">
    <property type="entry name" value="GGDEF"/>
    <property type="match status" value="1"/>
</dbReference>
<sequence length="347" mass="38446">MLAAEKIHVLPTARPQTDQFRLAALHRYNILDTPASEEFNFLTELAARLCNVPYSFISLVDAERVWIKAHTGMELSALPRTDCYCSLAILGDSATEITDLRADYRTAHMPLTTNAPFMRMYSSVALTSSDGFAIGTLCVMDTVPGRLSEEQRQVLARLARQAMALIELRAKEKALGDSMRELEQLTITDELTGLHNRRSLLQRLKFESARAKRFRAPLSALMIDLDHFRQINDTHGPAVGDQMLASVGRMLRESVRVIDIPARYGGEEICIVLPNTPFDGACKLAENLRIKIEAQQHLVGSRVLPMTASVGVGAFNHMEIADGDSLLRQAGAALLRAKQSGRNQIAY</sequence>
<dbReference type="CDD" id="cd01949">
    <property type="entry name" value="GGDEF"/>
    <property type="match status" value="1"/>
</dbReference>
<dbReference type="SUPFAM" id="SSF55073">
    <property type="entry name" value="Nucleotide cyclase"/>
    <property type="match status" value="1"/>
</dbReference>